<keyword evidence="2 4" id="KW-0808">Transferase</keyword>
<comment type="caution">
    <text evidence="4">The sequence shown here is derived from an EMBL/GenBank/DDBJ whole genome shotgun (WGS) entry which is preliminary data.</text>
</comment>
<dbReference type="RefSeq" id="WP_184749164.1">
    <property type="nucleotide sequence ID" value="NZ_BAAAJR010000008.1"/>
</dbReference>
<proteinExistence type="predicted"/>
<gene>
    <name evidence="4" type="ORF">HD594_000197</name>
</gene>
<dbReference type="Pfam" id="PF13692">
    <property type="entry name" value="Glyco_trans_1_4"/>
    <property type="match status" value="1"/>
</dbReference>
<dbReference type="GO" id="GO:0016757">
    <property type="term" value="F:glycosyltransferase activity"/>
    <property type="evidence" value="ECO:0007669"/>
    <property type="project" value="UniProtKB-KW"/>
</dbReference>
<protein>
    <submittedName>
        <fullName evidence="4">UDP-glucose:(Heptosyl)LPS alpha-1,3-glucosyltransferase</fullName>
        <ecNumber evidence="4">2.4.1.-</ecNumber>
    </submittedName>
</protein>
<dbReference type="Pfam" id="PF13439">
    <property type="entry name" value="Glyco_transf_4"/>
    <property type="match status" value="1"/>
</dbReference>
<dbReference type="SUPFAM" id="SSF53756">
    <property type="entry name" value="UDP-Glycosyltransferase/glycogen phosphorylase"/>
    <property type="match status" value="1"/>
</dbReference>
<dbReference type="Proteomes" id="UP000537775">
    <property type="component" value="Unassembled WGS sequence"/>
</dbReference>
<dbReference type="PANTHER" id="PTHR12526">
    <property type="entry name" value="GLYCOSYLTRANSFERASE"/>
    <property type="match status" value="1"/>
</dbReference>
<evidence type="ECO:0000259" key="3">
    <source>
        <dbReference type="Pfam" id="PF13439"/>
    </source>
</evidence>
<feature type="domain" description="Glycosyltransferase subfamily 4-like N-terminal" evidence="3">
    <location>
        <begin position="15"/>
        <end position="179"/>
    </location>
</feature>
<keyword evidence="1 4" id="KW-0328">Glycosyltransferase</keyword>
<evidence type="ECO:0000256" key="1">
    <source>
        <dbReference type="ARBA" id="ARBA00022676"/>
    </source>
</evidence>
<name>A0A7X0KT99_9MICO</name>
<reference evidence="4 5" key="1">
    <citation type="submission" date="2020-08" db="EMBL/GenBank/DDBJ databases">
        <title>Sequencing the genomes of 1000 actinobacteria strains.</title>
        <authorList>
            <person name="Klenk H.-P."/>
        </authorList>
    </citation>
    <scope>NUCLEOTIDE SEQUENCE [LARGE SCALE GENOMIC DNA]</scope>
    <source>
        <strain evidence="4 5">DSM 12511</strain>
    </source>
</reference>
<evidence type="ECO:0000313" key="5">
    <source>
        <dbReference type="Proteomes" id="UP000537775"/>
    </source>
</evidence>
<dbReference type="InterPro" id="IPR028098">
    <property type="entry name" value="Glyco_trans_4-like_N"/>
</dbReference>
<sequence length="380" mass="42555">MTRIVQIVPKMATGSGVAGVAFNLDRELRALGAHVERFTLREALRGKPMRVGKGWRRERFLQAWRVVWFSTVGTRRARKFLAERPDAVSICHNNVMAGDVYVNHGVLFAAMRARGHGVWRMVRNPTHVFTYVRDLIRYRSGIHRAVVALTTGEVETMRRTYGRIRPRTVVISNGVDLERFRPPTPDERAVARGNLSLEDEHRVALFIGHEFDRKGLPIAIAAMAHAPTVLLLVVGGQRTMVEQAHEIAVRHGVADRVMFVGQRADLFPYLAAADMFVFPSVYESSGLVFLEALASGLPVVATPVGVAADLVVDDVNGYLVPREPATIGDRLERIAASDPEGWRTRSRQSVLGYSWRAIAEQYLDLVHELEREHEAERSGR</sequence>
<dbReference type="EC" id="2.4.1.-" evidence="4"/>
<accession>A0A7X0KT99</accession>
<dbReference type="EMBL" id="JACHML010000001">
    <property type="protein sequence ID" value="MBB6389884.1"/>
    <property type="molecule type" value="Genomic_DNA"/>
</dbReference>
<evidence type="ECO:0000313" key="4">
    <source>
        <dbReference type="EMBL" id="MBB6389884.1"/>
    </source>
</evidence>
<dbReference type="Gene3D" id="3.40.50.2000">
    <property type="entry name" value="Glycogen Phosphorylase B"/>
    <property type="match status" value="2"/>
</dbReference>
<organism evidence="4 5">
    <name type="scientific">Microbacterium thalassium</name>
    <dbReference type="NCBI Taxonomy" id="362649"/>
    <lineage>
        <taxon>Bacteria</taxon>
        <taxon>Bacillati</taxon>
        <taxon>Actinomycetota</taxon>
        <taxon>Actinomycetes</taxon>
        <taxon>Micrococcales</taxon>
        <taxon>Microbacteriaceae</taxon>
        <taxon>Microbacterium</taxon>
    </lineage>
</organism>
<keyword evidence="5" id="KW-1185">Reference proteome</keyword>
<dbReference type="PANTHER" id="PTHR12526:SF510">
    <property type="entry name" value="D-INOSITOL 3-PHOSPHATE GLYCOSYLTRANSFERASE"/>
    <property type="match status" value="1"/>
</dbReference>
<dbReference type="AlphaFoldDB" id="A0A7X0KT99"/>
<evidence type="ECO:0000256" key="2">
    <source>
        <dbReference type="ARBA" id="ARBA00022679"/>
    </source>
</evidence>